<evidence type="ECO:0000259" key="1">
    <source>
        <dbReference type="Pfam" id="PF09722"/>
    </source>
</evidence>
<keyword evidence="4" id="KW-1185">Reference proteome</keyword>
<proteinExistence type="predicted"/>
<evidence type="ECO:0000259" key="2">
    <source>
        <dbReference type="Pfam" id="PF20432"/>
    </source>
</evidence>
<accession>A0ABM7Y7I7</accession>
<feature type="domain" description="Antitoxin Xre-like helix-turn-helix" evidence="2">
    <location>
        <begin position="24"/>
        <end position="85"/>
    </location>
</feature>
<reference evidence="3 4" key="1">
    <citation type="journal article" date="2016" name="Microbes Environ.">
        <title>Phylogenetically diverse aerobic anoxygenic phototrophic bacteria isolated from epilithic biofilms in Tama river, Japan.</title>
        <authorList>
            <person name="Hirose S."/>
            <person name="Matsuura K."/>
            <person name="Haruta S."/>
        </authorList>
    </citation>
    <scope>NUCLEOTIDE SEQUENCE [LARGE SCALE GENOMIC DNA]</scope>
    <source>
        <strain evidence="3 4">S08</strain>
    </source>
</reference>
<dbReference type="InterPro" id="IPR024467">
    <property type="entry name" value="Xre/MbcA/ParS-like_toxin-bd"/>
</dbReference>
<sequence length="143" mass="15505">MSFALADDTALLGLAPPPGRPLALAERVAAGLPIAALDRLMRAVAPDEDALRYAFVPKATLARRAKARPARLSPEESARIARVARVFALAREAWGSDAEARDFLRRRHPMLEDRTPLDVAIETDIGARIVERILGRLAYGTAA</sequence>
<feature type="domain" description="Antitoxin Xre/MbcA/ParS-like toxin-binding" evidence="1">
    <location>
        <begin position="90"/>
        <end position="140"/>
    </location>
</feature>
<dbReference type="Proteomes" id="UP000831327">
    <property type="component" value="Chromosome"/>
</dbReference>
<organism evidence="3 4">
    <name type="scientific">Roseomonas fluvialis</name>
    <dbReference type="NCBI Taxonomy" id="1750527"/>
    <lineage>
        <taxon>Bacteria</taxon>
        <taxon>Pseudomonadati</taxon>
        <taxon>Pseudomonadota</taxon>
        <taxon>Alphaproteobacteria</taxon>
        <taxon>Acetobacterales</taxon>
        <taxon>Roseomonadaceae</taxon>
        <taxon>Roseomonas</taxon>
    </lineage>
</organism>
<evidence type="ECO:0000313" key="3">
    <source>
        <dbReference type="EMBL" id="BDG73877.1"/>
    </source>
</evidence>
<evidence type="ECO:0000313" key="4">
    <source>
        <dbReference type="Proteomes" id="UP000831327"/>
    </source>
</evidence>
<name>A0ABM7Y7I7_9PROT</name>
<gene>
    <name evidence="3" type="ORF">Rmf_38060</name>
</gene>
<dbReference type="RefSeq" id="WP_244408087.1">
    <property type="nucleotide sequence ID" value="NZ_AP025637.1"/>
</dbReference>
<dbReference type="InterPro" id="IPR011979">
    <property type="entry name" value="Antitox_Xre"/>
</dbReference>
<dbReference type="NCBIfam" id="TIGR02293">
    <property type="entry name" value="TAS_TIGR02293"/>
    <property type="match status" value="1"/>
</dbReference>
<dbReference type="InterPro" id="IPR046847">
    <property type="entry name" value="Xre-like_HTH"/>
</dbReference>
<dbReference type="Pfam" id="PF09722">
    <property type="entry name" value="Xre_MbcA_ParS_C"/>
    <property type="match status" value="1"/>
</dbReference>
<dbReference type="EMBL" id="AP025637">
    <property type="protein sequence ID" value="BDG73877.1"/>
    <property type="molecule type" value="Genomic_DNA"/>
</dbReference>
<protein>
    <submittedName>
        <fullName evidence="3">Antitoxin</fullName>
    </submittedName>
</protein>
<dbReference type="Pfam" id="PF20432">
    <property type="entry name" value="Xre-like-HTH"/>
    <property type="match status" value="1"/>
</dbReference>